<dbReference type="InterPro" id="IPR015495">
    <property type="entry name" value="Myb_TF_plants"/>
</dbReference>
<comment type="subunit">
    <text evidence="7">Can form complexes with MYC2, MYC3 or MYC4.</text>
</comment>
<evidence type="ECO:0000256" key="6">
    <source>
        <dbReference type="ARBA" id="ARBA00023242"/>
    </source>
</evidence>
<dbReference type="GO" id="GO:0005634">
    <property type="term" value="C:nucleus"/>
    <property type="evidence" value="ECO:0007669"/>
    <property type="project" value="UniProtKB-SubCell"/>
</dbReference>
<dbReference type="SMART" id="SM00717">
    <property type="entry name" value="SANT"/>
    <property type="match status" value="2"/>
</dbReference>
<dbReference type="GO" id="GO:0080090">
    <property type="term" value="P:regulation of primary metabolic process"/>
    <property type="evidence" value="ECO:0007669"/>
    <property type="project" value="UniProtKB-ARBA"/>
</dbReference>
<feature type="region of interest" description="Disordered" evidence="8">
    <location>
        <begin position="134"/>
        <end position="161"/>
    </location>
</feature>
<feature type="domain" description="Myb-like" evidence="9">
    <location>
        <begin position="20"/>
        <end position="72"/>
    </location>
</feature>
<keyword evidence="4" id="KW-0238">DNA-binding</keyword>
<comment type="subcellular location">
    <subcellularLocation>
        <location evidence="1">Nucleus</location>
    </subcellularLocation>
</comment>
<dbReference type="Pfam" id="PF00249">
    <property type="entry name" value="Myb_DNA-binding"/>
    <property type="match status" value="2"/>
</dbReference>
<feature type="domain" description="HTH myb-type" evidence="10">
    <location>
        <begin position="20"/>
        <end position="72"/>
    </location>
</feature>
<keyword evidence="6" id="KW-0539">Nucleus</keyword>
<evidence type="ECO:0000259" key="10">
    <source>
        <dbReference type="PROSITE" id="PS51294"/>
    </source>
</evidence>
<dbReference type="PROSITE" id="PS50090">
    <property type="entry name" value="MYB_LIKE"/>
    <property type="match status" value="2"/>
</dbReference>
<keyword evidence="5" id="KW-0804">Transcription</keyword>
<dbReference type="CDD" id="cd00167">
    <property type="entry name" value="SANT"/>
    <property type="match status" value="2"/>
</dbReference>
<evidence type="ECO:0000259" key="9">
    <source>
        <dbReference type="PROSITE" id="PS50090"/>
    </source>
</evidence>
<organism evidence="11 12">
    <name type="scientific">Eruca vesicaria subsp. sativa</name>
    <name type="common">Garden rocket</name>
    <name type="synonym">Eruca sativa</name>
    <dbReference type="NCBI Taxonomy" id="29727"/>
    <lineage>
        <taxon>Eukaryota</taxon>
        <taxon>Viridiplantae</taxon>
        <taxon>Streptophyta</taxon>
        <taxon>Embryophyta</taxon>
        <taxon>Tracheophyta</taxon>
        <taxon>Spermatophyta</taxon>
        <taxon>Magnoliopsida</taxon>
        <taxon>eudicotyledons</taxon>
        <taxon>Gunneridae</taxon>
        <taxon>Pentapetalae</taxon>
        <taxon>rosids</taxon>
        <taxon>malvids</taxon>
        <taxon>Brassicales</taxon>
        <taxon>Brassicaceae</taxon>
        <taxon>Brassiceae</taxon>
        <taxon>Eruca</taxon>
    </lineage>
</organism>
<name>A0ABC8LCJ2_ERUVS</name>
<sequence length="269" mass="30551">MNAGGLLGLRKMGRKTWFNDDGMKKGEWTAEEDQKLVAYIHEHGICDWRSLPQRAGLQRCGKSCRLRWLNYLRPGIKRGKFTPQEEEEIIKLHADLGNRWAAIAKQMENRTDNDIKNHWNSCLKKRLSRNGIDPMTHEPIVNNTNQECGSSSTTGSTFSSSPSGSACILNKLAAGISSRQHDLDTIKNIFLDAKITSSDDQDEEQGLKRDQNIDGGGQEDDFLILDDVDISRYMQDTEEMEYETTSYSYDSLLYDSVMSESTDILDHLF</sequence>
<feature type="region of interest" description="Disordered" evidence="8">
    <location>
        <begin position="197"/>
        <end position="218"/>
    </location>
</feature>
<dbReference type="Proteomes" id="UP001642260">
    <property type="component" value="Unassembled WGS sequence"/>
</dbReference>
<protein>
    <submittedName>
        <fullName evidence="11">Uncharacterized protein</fullName>
    </submittedName>
</protein>
<feature type="domain" description="Myb-like" evidence="9">
    <location>
        <begin position="73"/>
        <end position="123"/>
    </location>
</feature>
<feature type="domain" description="HTH myb-type" evidence="10">
    <location>
        <begin position="73"/>
        <end position="127"/>
    </location>
</feature>
<dbReference type="PROSITE" id="PS51294">
    <property type="entry name" value="HTH_MYB"/>
    <property type="match status" value="2"/>
</dbReference>
<gene>
    <name evidence="11" type="ORF">ERUC_LOCUS33685</name>
</gene>
<evidence type="ECO:0000256" key="3">
    <source>
        <dbReference type="ARBA" id="ARBA00023015"/>
    </source>
</evidence>
<dbReference type="InterPro" id="IPR009057">
    <property type="entry name" value="Homeodomain-like_sf"/>
</dbReference>
<dbReference type="InterPro" id="IPR017930">
    <property type="entry name" value="Myb_dom"/>
</dbReference>
<keyword evidence="12" id="KW-1185">Reference proteome</keyword>
<proteinExistence type="predicted"/>
<dbReference type="SUPFAM" id="SSF46689">
    <property type="entry name" value="Homeodomain-like"/>
    <property type="match status" value="1"/>
</dbReference>
<evidence type="ECO:0000256" key="5">
    <source>
        <dbReference type="ARBA" id="ARBA00023163"/>
    </source>
</evidence>
<dbReference type="InterPro" id="IPR001005">
    <property type="entry name" value="SANT/Myb"/>
</dbReference>
<dbReference type="EMBL" id="CAKOAT010508487">
    <property type="protein sequence ID" value="CAH8381202.1"/>
    <property type="molecule type" value="Genomic_DNA"/>
</dbReference>
<keyword evidence="3" id="KW-0805">Transcription regulation</keyword>
<dbReference type="Gene3D" id="1.10.10.60">
    <property type="entry name" value="Homeodomain-like"/>
    <property type="match status" value="2"/>
</dbReference>
<dbReference type="PANTHER" id="PTHR47994:SF5">
    <property type="entry name" value="F14D16.11-RELATED"/>
    <property type="match status" value="1"/>
</dbReference>
<evidence type="ECO:0000313" key="12">
    <source>
        <dbReference type="Proteomes" id="UP001642260"/>
    </source>
</evidence>
<dbReference type="FunFam" id="1.10.10.60:FF:000394">
    <property type="entry name" value="MYB transcription factor"/>
    <property type="match status" value="1"/>
</dbReference>
<evidence type="ECO:0000256" key="8">
    <source>
        <dbReference type="SAM" id="MobiDB-lite"/>
    </source>
</evidence>
<comment type="caution">
    <text evidence="11">The sequence shown here is derived from an EMBL/GenBank/DDBJ whole genome shotgun (WGS) entry which is preliminary data.</text>
</comment>
<dbReference type="AlphaFoldDB" id="A0ABC8LCJ2"/>
<feature type="compositionally biased region" description="Low complexity" evidence="8">
    <location>
        <begin position="149"/>
        <end position="161"/>
    </location>
</feature>
<accession>A0ABC8LCJ2</accession>
<evidence type="ECO:0000256" key="4">
    <source>
        <dbReference type="ARBA" id="ARBA00023125"/>
    </source>
</evidence>
<evidence type="ECO:0000256" key="2">
    <source>
        <dbReference type="ARBA" id="ARBA00022737"/>
    </source>
</evidence>
<reference evidence="11 12" key="1">
    <citation type="submission" date="2022-03" db="EMBL/GenBank/DDBJ databases">
        <authorList>
            <person name="Macdonald S."/>
            <person name="Ahmed S."/>
            <person name="Newling K."/>
        </authorList>
    </citation>
    <scope>NUCLEOTIDE SEQUENCE [LARGE SCALE GENOMIC DNA]</scope>
</reference>
<dbReference type="FunFam" id="1.10.10.60:FF:000001">
    <property type="entry name" value="MYB-related transcription factor"/>
    <property type="match status" value="1"/>
</dbReference>
<dbReference type="GO" id="GO:0000976">
    <property type="term" value="F:transcription cis-regulatory region binding"/>
    <property type="evidence" value="ECO:0007669"/>
    <property type="project" value="UniProtKB-ARBA"/>
</dbReference>
<evidence type="ECO:0000256" key="7">
    <source>
        <dbReference type="ARBA" id="ARBA00062314"/>
    </source>
</evidence>
<keyword evidence="2" id="KW-0677">Repeat</keyword>
<dbReference type="PANTHER" id="PTHR47994">
    <property type="entry name" value="F14D16.11-RELATED"/>
    <property type="match status" value="1"/>
</dbReference>
<evidence type="ECO:0000256" key="1">
    <source>
        <dbReference type="ARBA" id="ARBA00004123"/>
    </source>
</evidence>
<evidence type="ECO:0000313" key="11">
    <source>
        <dbReference type="EMBL" id="CAH8381202.1"/>
    </source>
</evidence>
<dbReference type="GO" id="GO:0051707">
    <property type="term" value="P:response to other organism"/>
    <property type="evidence" value="ECO:0007669"/>
    <property type="project" value="UniProtKB-ARBA"/>
</dbReference>